<organism evidence="2 3">
    <name type="scientific">Pseudonocardia eucalypti</name>
    <dbReference type="NCBI Taxonomy" id="648755"/>
    <lineage>
        <taxon>Bacteria</taxon>
        <taxon>Bacillati</taxon>
        <taxon>Actinomycetota</taxon>
        <taxon>Actinomycetes</taxon>
        <taxon>Pseudonocardiales</taxon>
        <taxon>Pseudonocardiaceae</taxon>
        <taxon>Pseudonocardia</taxon>
    </lineage>
</organism>
<proteinExistence type="predicted"/>
<feature type="transmembrane region" description="Helical" evidence="1">
    <location>
        <begin position="68"/>
        <end position="85"/>
    </location>
</feature>
<accession>A0ABP9RDX8</accession>
<protein>
    <submittedName>
        <fullName evidence="2">Uncharacterized protein</fullName>
    </submittedName>
</protein>
<evidence type="ECO:0000256" key="1">
    <source>
        <dbReference type="SAM" id="Phobius"/>
    </source>
</evidence>
<gene>
    <name evidence="2" type="ORF">GCM10023321_79760</name>
</gene>
<keyword evidence="1" id="KW-1133">Transmembrane helix</keyword>
<feature type="transmembrane region" description="Helical" evidence="1">
    <location>
        <begin position="148"/>
        <end position="169"/>
    </location>
</feature>
<feature type="transmembrane region" description="Helical" evidence="1">
    <location>
        <begin position="20"/>
        <end position="37"/>
    </location>
</feature>
<name>A0ABP9RDX8_9PSEU</name>
<keyword evidence="1" id="KW-0812">Transmembrane</keyword>
<dbReference type="EMBL" id="BAABJP010000063">
    <property type="protein sequence ID" value="GAA5174906.1"/>
    <property type="molecule type" value="Genomic_DNA"/>
</dbReference>
<comment type="caution">
    <text evidence="2">The sequence shown here is derived from an EMBL/GenBank/DDBJ whole genome shotgun (WGS) entry which is preliminary data.</text>
</comment>
<feature type="transmembrane region" description="Helical" evidence="1">
    <location>
        <begin position="44"/>
        <end position="62"/>
    </location>
</feature>
<feature type="transmembrane region" description="Helical" evidence="1">
    <location>
        <begin position="94"/>
        <end position="112"/>
    </location>
</feature>
<evidence type="ECO:0000313" key="2">
    <source>
        <dbReference type="EMBL" id="GAA5174906.1"/>
    </source>
</evidence>
<keyword evidence="1" id="KW-0472">Membrane</keyword>
<sequence>MLALAVSAPGFFDQPNAEEVHALAQAMLLLPLWYVVVGAVARRGWTWFVVVGVTGLFVLLRMQERVEPVLVLLAISLTGVLWGSVRGRLAHPSFLLQIAGLVVFAALAVAGLASAPDLGRYLVAAGWFAHGLWDIAHYRADAGVARTGAEWCAVVDIVIAAQLVLLPLLI</sequence>
<evidence type="ECO:0000313" key="3">
    <source>
        <dbReference type="Proteomes" id="UP001428817"/>
    </source>
</evidence>
<reference evidence="3" key="1">
    <citation type="journal article" date="2019" name="Int. J. Syst. Evol. Microbiol.">
        <title>The Global Catalogue of Microorganisms (GCM) 10K type strain sequencing project: providing services to taxonomists for standard genome sequencing and annotation.</title>
        <authorList>
            <consortium name="The Broad Institute Genomics Platform"/>
            <consortium name="The Broad Institute Genome Sequencing Center for Infectious Disease"/>
            <person name="Wu L."/>
            <person name="Ma J."/>
        </authorList>
    </citation>
    <scope>NUCLEOTIDE SEQUENCE [LARGE SCALE GENOMIC DNA]</scope>
    <source>
        <strain evidence="3">JCM 18303</strain>
    </source>
</reference>
<dbReference type="Proteomes" id="UP001428817">
    <property type="component" value="Unassembled WGS sequence"/>
</dbReference>
<keyword evidence="3" id="KW-1185">Reference proteome</keyword>